<dbReference type="Proteomes" id="UP001597369">
    <property type="component" value="Unassembled WGS sequence"/>
</dbReference>
<proteinExistence type="predicted"/>
<evidence type="ECO:0000313" key="2">
    <source>
        <dbReference type="Proteomes" id="UP001597369"/>
    </source>
</evidence>
<gene>
    <name evidence="1" type="ORF">ACFSKU_19830</name>
</gene>
<comment type="caution">
    <text evidence="1">The sequence shown here is derived from an EMBL/GenBank/DDBJ whole genome shotgun (WGS) entry which is preliminary data.</text>
</comment>
<reference evidence="2" key="1">
    <citation type="journal article" date="2019" name="Int. J. Syst. Evol. Microbiol.">
        <title>The Global Catalogue of Microorganisms (GCM) 10K type strain sequencing project: providing services to taxonomists for standard genome sequencing and annotation.</title>
        <authorList>
            <consortium name="The Broad Institute Genomics Platform"/>
            <consortium name="The Broad Institute Genome Sequencing Center for Infectious Disease"/>
            <person name="Wu L."/>
            <person name="Ma J."/>
        </authorList>
    </citation>
    <scope>NUCLEOTIDE SEQUENCE [LARGE SCALE GENOMIC DNA]</scope>
    <source>
        <strain evidence="2">JCM 16545</strain>
    </source>
</reference>
<dbReference type="EMBL" id="JBHUHV010000058">
    <property type="protein sequence ID" value="MFD2069143.1"/>
    <property type="molecule type" value="Genomic_DNA"/>
</dbReference>
<organism evidence="1 2">
    <name type="scientific">Pontibacter silvestris</name>
    <dbReference type="NCBI Taxonomy" id="2305183"/>
    <lineage>
        <taxon>Bacteria</taxon>
        <taxon>Pseudomonadati</taxon>
        <taxon>Bacteroidota</taxon>
        <taxon>Cytophagia</taxon>
        <taxon>Cytophagales</taxon>
        <taxon>Hymenobacteraceae</taxon>
        <taxon>Pontibacter</taxon>
    </lineage>
</organism>
<evidence type="ECO:0000313" key="1">
    <source>
        <dbReference type="EMBL" id="MFD2069143.1"/>
    </source>
</evidence>
<protein>
    <submittedName>
        <fullName evidence="1">Uncharacterized protein</fullName>
    </submittedName>
</protein>
<sequence>MITIQYNKKTIQEDERERTTTYLTINGVADEDSFYLAGDPPSAHFYNSEIINILTSHTFEEISKSFSKFTFPREVNWWDDSLDIKVYCNHYFKQEIPCTTIELRLNDWEHWAKPWSMSSLAKEFETNIARLGNERISYWQEDDETVLNGFGIEYKVPSSTALIRQEIDTLLPILKTIIDETNKRLLESLDSEVVLTYFQFPEEIKTACKQYLVYFTQFIADMGIKVDTELKEELNHTLFKIIPANKEESLERIKEALTIYLNAPNAHNFQAQISNQTDIAAKQWEANFYHLKSQLSLATSIIQAKDSTIEMLQLSNYQYKQLLESHSLKKESEEEEDVIPGIVSLNSYEGQGFKINLAEIFRRLKRGF</sequence>
<accession>A0ABW4X2D9</accession>
<keyword evidence="2" id="KW-1185">Reference proteome</keyword>
<dbReference type="RefSeq" id="WP_229957338.1">
    <property type="nucleotide sequence ID" value="NZ_JAJJWI010000001.1"/>
</dbReference>
<name>A0ABW4X2D9_9BACT</name>